<dbReference type="GO" id="GO:0000978">
    <property type="term" value="F:RNA polymerase II cis-regulatory region sequence-specific DNA binding"/>
    <property type="evidence" value="ECO:0007669"/>
    <property type="project" value="TreeGrafter"/>
</dbReference>
<dbReference type="FunCoup" id="A0A2Y9DD30">
    <property type="interactions" value="26"/>
</dbReference>
<dbReference type="InterPro" id="IPR036236">
    <property type="entry name" value="Znf_C2H2_sf"/>
</dbReference>
<evidence type="ECO:0000256" key="5">
    <source>
        <dbReference type="ARBA" id="ARBA00022771"/>
    </source>
</evidence>
<dbReference type="CDD" id="cd21574">
    <property type="entry name" value="KLF17_N"/>
    <property type="match status" value="1"/>
</dbReference>
<reference evidence="19" key="1">
    <citation type="submission" date="2025-08" db="UniProtKB">
        <authorList>
            <consortium name="RefSeq"/>
        </authorList>
    </citation>
    <scope>IDENTIFICATION</scope>
</reference>
<gene>
    <name evidence="19" type="primary">KLF17</name>
</gene>
<dbReference type="InParanoid" id="A0A2Y9DD30"/>
<dbReference type="SUPFAM" id="SSF57667">
    <property type="entry name" value="beta-beta-alpha zinc fingers"/>
    <property type="match status" value="2"/>
</dbReference>
<evidence type="ECO:0000256" key="3">
    <source>
        <dbReference type="ARBA" id="ARBA00022723"/>
    </source>
</evidence>
<evidence type="ECO:0000259" key="17">
    <source>
        <dbReference type="PROSITE" id="PS50157"/>
    </source>
</evidence>
<accession>A0A2Y9DD30</accession>
<dbReference type="FunFam" id="3.30.160.60:FF:000072">
    <property type="entry name" value="zinc finger protein 143 isoform X1"/>
    <property type="match status" value="1"/>
</dbReference>
<keyword evidence="5 15" id="KW-0863">Zinc-finger</keyword>
<evidence type="ECO:0000256" key="13">
    <source>
        <dbReference type="ARBA" id="ARBA00059130"/>
    </source>
</evidence>
<dbReference type="OrthoDB" id="6077919at2759"/>
<dbReference type="STRING" id="127582.A0A2Y9DD30"/>
<dbReference type="PROSITE" id="PS50157">
    <property type="entry name" value="ZINC_FINGER_C2H2_2"/>
    <property type="match status" value="3"/>
</dbReference>
<evidence type="ECO:0000256" key="16">
    <source>
        <dbReference type="SAM" id="MobiDB-lite"/>
    </source>
</evidence>
<keyword evidence="4" id="KW-0677">Repeat</keyword>
<dbReference type="InterPro" id="IPR013087">
    <property type="entry name" value="Znf_C2H2_type"/>
</dbReference>
<comment type="function">
    <text evidence="13">Transcription repressor that binds to the promoter of target genes and prevents their expression. Acts as a negative regulator of epithelial-mesenchymal transition and metastasis in breast cancer. Specifically binds the 5'-CACCC-3' sequence in the promoter of ID1, a key metastasis regulator in breast cancer, and repress its expression. May be a germ cell-specific transcription factor that plays important roles in spermatid differentiation and oocyte development.</text>
</comment>
<dbReference type="PROSITE" id="PS00028">
    <property type="entry name" value="ZINC_FINGER_C2H2_1"/>
    <property type="match status" value="3"/>
</dbReference>
<evidence type="ECO:0000256" key="11">
    <source>
        <dbReference type="ARBA" id="ARBA00023242"/>
    </source>
</evidence>
<organism evidence="18 19">
    <name type="scientific">Trichechus manatus latirostris</name>
    <name type="common">Florida manatee</name>
    <dbReference type="NCBI Taxonomy" id="127582"/>
    <lineage>
        <taxon>Eukaryota</taxon>
        <taxon>Metazoa</taxon>
        <taxon>Chordata</taxon>
        <taxon>Craniata</taxon>
        <taxon>Vertebrata</taxon>
        <taxon>Euteleostomi</taxon>
        <taxon>Mammalia</taxon>
        <taxon>Eutheria</taxon>
        <taxon>Afrotheria</taxon>
        <taxon>Sirenia</taxon>
        <taxon>Trichechidae</taxon>
        <taxon>Trichechus</taxon>
    </lineage>
</organism>
<evidence type="ECO:0000256" key="7">
    <source>
        <dbReference type="ARBA" id="ARBA00023015"/>
    </source>
</evidence>
<evidence type="ECO:0000256" key="4">
    <source>
        <dbReference type="ARBA" id="ARBA00022737"/>
    </source>
</evidence>
<evidence type="ECO:0000256" key="12">
    <source>
        <dbReference type="ARBA" id="ARBA00038409"/>
    </source>
</evidence>
<proteinExistence type="inferred from homology"/>
<evidence type="ECO:0000256" key="6">
    <source>
        <dbReference type="ARBA" id="ARBA00022833"/>
    </source>
</evidence>
<dbReference type="PANTHER" id="PTHR23235">
    <property type="entry name" value="KRUEPPEL-LIKE TRANSCRIPTION FACTOR"/>
    <property type="match status" value="1"/>
</dbReference>
<dbReference type="KEGG" id="tmu:101354910"/>
<dbReference type="Proteomes" id="UP000248480">
    <property type="component" value="Unplaced"/>
</dbReference>
<dbReference type="GO" id="GO:0008270">
    <property type="term" value="F:zinc ion binding"/>
    <property type="evidence" value="ECO:0007669"/>
    <property type="project" value="UniProtKB-KW"/>
</dbReference>
<comment type="similarity">
    <text evidence="12">Belongs to the Sp1 C2H2-type zinc-finger protein family.</text>
</comment>
<dbReference type="GeneID" id="101354910"/>
<dbReference type="RefSeq" id="XP_004372119.1">
    <property type="nucleotide sequence ID" value="XM_004372062.1"/>
</dbReference>
<dbReference type="Pfam" id="PF00096">
    <property type="entry name" value="zf-C2H2"/>
    <property type="match status" value="2"/>
</dbReference>
<keyword evidence="18" id="KW-1185">Reference proteome</keyword>
<feature type="domain" description="C2H2-type" evidence="17">
    <location>
        <begin position="312"/>
        <end position="341"/>
    </location>
</feature>
<keyword evidence="8" id="KW-0238">DNA-binding</keyword>
<keyword evidence="11" id="KW-0539">Nucleus</keyword>
<keyword evidence="3" id="KW-0479">Metal-binding</keyword>
<evidence type="ECO:0000256" key="14">
    <source>
        <dbReference type="ARBA" id="ARBA00069426"/>
    </source>
</evidence>
<keyword evidence="10" id="KW-0804">Transcription</keyword>
<dbReference type="PANTHER" id="PTHR23235:SF159">
    <property type="entry name" value="KRUEPPEL-LIKE FACTOR 17"/>
    <property type="match status" value="1"/>
</dbReference>
<keyword evidence="2" id="KW-0678">Repressor</keyword>
<feature type="region of interest" description="Disordered" evidence="16">
    <location>
        <begin position="197"/>
        <end position="278"/>
    </location>
</feature>
<feature type="domain" description="C2H2-type" evidence="17">
    <location>
        <begin position="342"/>
        <end position="369"/>
    </location>
</feature>
<dbReference type="GO" id="GO:0005634">
    <property type="term" value="C:nucleus"/>
    <property type="evidence" value="ECO:0007669"/>
    <property type="project" value="UniProtKB-SubCell"/>
</dbReference>
<feature type="domain" description="C2H2-type" evidence="17">
    <location>
        <begin position="282"/>
        <end position="311"/>
    </location>
</feature>
<evidence type="ECO:0000256" key="10">
    <source>
        <dbReference type="ARBA" id="ARBA00023163"/>
    </source>
</evidence>
<comment type="subcellular location">
    <subcellularLocation>
        <location evidence="1">Nucleus</location>
    </subcellularLocation>
</comment>
<evidence type="ECO:0000256" key="9">
    <source>
        <dbReference type="ARBA" id="ARBA00023159"/>
    </source>
</evidence>
<keyword evidence="7" id="KW-0805">Transcription regulation</keyword>
<feature type="region of interest" description="Disordered" evidence="16">
    <location>
        <begin position="364"/>
        <end position="388"/>
    </location>
</feature>
<dbReference type="FunFam" id="3.30.160.60:FF:000125">
    <property type="entry name" value="Putative zinc finger protein 143"/>
    <property type="match status" value="1"/>
</dbReference>
<keyword evidence="9" id="KW-0010">Activator</keyword>
<dbReference type="GO" id="GO:0000981">
    <property type="term" value="F:DNA-binding transcription factor activity, RNA polymerase II-specific"/>
    <property type="evidence" value="ECO:0007669"/>
    <property type="project" value="TreeGrafter"/>
</dbReference>
<sequence>MEQEANELSQWQKVVGHQPVVVTEQSVSLLDMSTSPGCSGAHNSWNHGPPGIQHFPQGTELARIPLVSAEAPRQNAGELGPQFSMSLPEHSVSYCSQATLMPSQMIYCQGVSPSQPEMMIFNKSQMLPSGEPNAPGVPLTFSGNLRMPSSGPPVSTPNAIPMSHIRVPTVPYSGTPTLPSNTAFLTNRMLLAPTMSSTEAQAMPPSLTQILPPGDPHNLGMPPSASSSLLDLESQDSLMSYPDSQEDPFLPEQPIPAPQRAEQTSRAQEGAPSRRSPVSRPYCCHYENCGKAYTKRSHLVNHQRKHTGERPYGCKWEGCHWTFSRSDELGRHMRIHTRYRPHTCDQCGRQFMRSDHLKQHLRIHVRDPGSPDPQANSEQKDGPPAPGL</sequence>
<dbReference type="AlphaFoldDB" id="A0A2Y9DD30"/>
<evidence type="ECO:0000256" key="1">
    <source>
        <dbReference type="ARBA" id="ARBA00004123"/>
    </source>
</evidence>
<dbReference type="FunFam" id="3.30.160.60:FF:002051">
    <property type="entry name" value="Krueppel-like factor 17"/>
    <property type="match status" value="1"/>
</dbReference>
<dbReference type="Gene3D" id="3.30.160.60">
    <property type="entry name" value="Classic Zinc Finger"/>
    <property type="match status" value="3"/>
</dbReference>
<evidence type="ECO:0000313" key="18">
    <source>
        <dbReference type="Proteomes" id="UP000248480"/>
    </source>
</evidence>
<evidence type="ECO:0000256" key="8">
    <source>
        <dbReference type="ARBA" id="ARBA00023125"/>
    </source>
</evidence>
<evidence type="ECO:0000256" key="2">
    <source>
        <dbReference type="ARBA" id="ARBA00022491"/>
    </source>
</evidence>
<dbReference type="SMART" id="SM00355">
    <property type="entry name" value="ZnF_C2H2"/>
    <property type="match status" value="3"/>
</dbReference>
<evidence type="ECO:0000313" key="19">
    <source>
        <dbReference type="RefSeq" id="XP_004372119.1"/>
    </source>
</evidence>
<protein>
    <recommendedName>
        <fullName evidence="14">Krueppel-like factor 17</fullName>
    </recommendedName>
</protein>
<feature type="compositionally biased region" description="Low complexity" evidence="16">
    <location>
        <begin position="224"/>
        <end position="240"/>
    </location>
</feature>
<name>A0A2Y9DD30_TRIMA</name>
<dbReference type="CTD" id="128209"/>
<keyword evidence="6" id="KW-0862">Zinc</keyword>
<evidence type="ECO:0000256" key="15">
    <source>
        <dbReference type="PROSITE-ProRule" id="PRU00042"/>
    </source>
</evidence>